<reference evidence="2" key="1">
    <citation type="journal article" date="2012" name="Nat. Biotechnol.">
        <title>Reference genome sequence of the model plant Setaria.</title>
        <authorList>
            <person name="Bennetzen J.L."/>
            <person name="Schmutz J."/>
            <person name="Wang H."/>
            <person name="Percifield R."/>
            <person name="Hawkins J."/>
            <person name="Pontaroli A.C."/>
            <person name="Estep M."/>
            <person name="Feng L."/>
            <person name="Vaughn J.N."/>
            <person name="Grimwood J."/>
            <person name="Jenkins J."/>
            <person name="Barry K."/>
            <person name="Lindquist E."/>
            <person name="Hellsten U."/>
            <person name="Deshpande S."/>
            <person name="Wang X."/>
            <person name="Wu X."/>
            <person name="Mitros T."/>
            <person name="Triplett J."/>
            <person name="Yang X."/>
            <person name="Ye C.Y."/>
            <person name="Mauro-Herrera M."/>
            <person name="Wang L."/>
            <person name="Li P."/>
            <person name="Sharma M."/>
            <person name="Sharma R."/>
            <person name="Ronald P.C."/>
            <person name="Panaud O."/>
            <person name="Kellogg E.A."/>
            <person name="Brutnell T.P."/>
            <person name="Doust A.N."/>
            <person name="Tuskan G.A."/>
            <person name="Rokhsar D."/>
            <person name="Devos K.M."/>
        </authorList>
    </citation>
    <scope>NUCLEOTIDE SEQUENCE [LARGE SCALE GENOMIC DNA]</scope>
    <source>
        <strain evidence="2">cv. Yugu1</strain>
    </source>
</reference>
<dbReference type="HOGENOM" id="CLU_2473229_0_0_1"/>
<evidence type="ECO:0008006" key="3">
    <source>
        <dbReference type="Google" id="ProtNLM"/>
    </source>
</evidence>
<dbReference type="AlphaFoldDB" id="K3Z0L8"/>
<proteinExistence type="predicted"/>
<organism evidence="1 2">
    <name type="scientific">Setaria italica</name>
    <name type="common">Foxtail millet</name>
    <name type="synonym">Panicum italicum</name>
    <dbReference type="NCBI Taxonomy" id="4555"/>
    <lineage>
        <taxon>Eukaryota</taxon>
        <taxon>Viridiplantae</taxon>
        <taxon>Streptophyta</taxon>
        <taxon>Embryophyta</taxon>
        <taxon>Tracheophyta</taxon>
        <taxon>Spermatophyta</taxon>
        <taxon>Magnoliopsida</taxon>
        <taxon>Liliopsida</taxon>
        <taxon>Poales</taxon>
        <taxon>Poaceae</taxon>
        <taxon>PACMAD clade</taxon>
        <taxon>Panicoideae</taxon>
        <taxon>Panicodae</taxon>
        <taxon>Paniceae</taxon>
        <taxon>Cenchrinae</taxon>
        <taxon>Setaria</taxon>
    </lineage>
</organism>
<accession>K3Z0L8</accession>
<evidence type="ECO:0000313" key="1">
    <source>
        <dbReference type="EnsemblPlants" id="KQL30181"/>
    </source>
</evidence>
<evidence type="ECO:0000313" key="2">
    <source>
        <dbReference type="Proteomes" id="UP000004995"/>
    </source>
</evidence>
<protein>
    <recommendedName>
        <fullName evidence="3">Ubiquitin-like protease family profile domain-containing protein</fullName>
    </recommendedName>
</protein>
<dbReference type="Gramene" id="KQL30181">
    <property type="protein sequence ID" value="KQL30181"/>
    <property type="gene ID" value="SETIT_020084mg"/>
</dbReference>
<dbReference type="EnsemblPlants" id="KQL30181">
    <property type="protein sequence ID" value="KQL30181"/>
    <property type="gene ID" value="SETIT_020084mg"/>
</dbReference>
<name>K3Z0L8_SETIT</name>
<dbReference type="Proteomes" id="UP000004995">
    <property type="component" value="Unassembled WGS sequence"/>
</dbReference>
<dbReference type="InParanoid" id="K3Z0L8"/>
<dbReference type="EMBL" id="AGNK02000401">
    <property type="status" value="NOT_ANNOTATED_CDS"/>
    <property type="molecule type" value="Genomic_DNA"/>
</dbReference>
<reference evidence="1" key="2">
    <citation type="submission" date="2018-08" db="UniProtKB">
        <authorList>
            <consortium name="EnsemblPlants"/>
        </authorList>
    </citation>
    <scope>IDENTIFICATION</scope>
    <source>
        <strain evidence="1">Yugu1</strain>
    </source>
</reference>
<keyword evidence="2" id="KW-1185">Reference proteome</keyword>
<sequence>MLATQFISYFIAYMSCDECHMADGGGYRVFLSQELGFLLPILEEEHYSIYCINFIHDRIDLLDSSPDDHIDYHQVLGDQIIQRLNLFF</sequence>